<proteinExistence type="predicted"/>
<keyword evidence="2" id="KW-1185">Reference proteome</keyword>
<protein>
    <submittedName>
        <fullName evidence="1">Uncharacterized protein</fullName>
    </submittedName>
</protein>
<reference evidence="1 2" key="1">
    <citation type="submission" date="2022-01" db="EMBL/GenBank/DDBJ databases">
        <authorList>
            <person name="Xiong W."/>
            <person name="Schranz E."/>
        </authorList>
    </citation>
    <scope>NUCLEOTIDE SEQUENCE [LARGE SCALE GENOMIC DNA]</scope>
</reference>
<evidence type="ECO:0000313" key="2">
    <source>
        <dbReference type="Proteomes" id="UP001157418"/>
    </source>
</evidence>
<dbReference type="EMBL" id="CAKMRJ010001112">
    <property type="protein sequence ID" value="CAH1422928.1"/>
    <property type="molecule type" value="Genomic_DNA"/>
</dbReference>
<dbReference type="Proteomes" id="UP001157418">
    <property type="component" value="Unassembled WGS sequence"/>
</dbReference>
<dbReference type="AlphaFoldDB" id="A0AAU9ME95"/>
<name>A0AAU9ME95_9ASTR</name>
<sequence length="78" mass="8983">MFDLGFAICGVNKKDAKILARNATNNTQFEVDRLRAQVSIMEQQQQQQMKEQMEIVMRMMNMSANQPRAPPDNPPEDN</sequence>
<accession>A0AAU9ME95</accession>
<gene>
    <name evidence="1" type="ORF">LVIROSA_LOCUS10230</name>
</gene>
<evidence type="ECO:0000313" key="1">
    <source>
        <dbReference type="EMBL" id="CAH1422928.1"/>
    </source>
</evidence>
<organism evidence="1 2">
    <name type="scientific">Lactuca virosa</name>
    <dbReference type="NCBI Taxonomy" id="75947"/>
    <lineage>
        <taxon>Eukaryota</taxon>
        <taxon>Viridiplantae</taxon>
        <taxon>Streptophyta</taxon>
        <taxon>Embryophyta</taxon>
        <taxon>Tracheophyta</taxon>
        <taxon>Spermatophyta</taxon>
        <taxon>Magnoliopsida</taxon>
        <taxon>eudicotyledons</taxon>
        <taxon>Gunneridae</taxon>
        <taxon>Pentapetalae</taxon>
        <taxon>asterids</taxon>
        <taxon>campanulids</taxon>
        <taxon>Asterales</taxon>
        <taxon>Asteraceae</taxon>
        <taxon>Cichorioideae</taxon>
        <taxon>Cichorieae</taxon>
        <taxon>Lactucinae</taxon>
        <taxon>Lactuca</taxon>
    </lineage>
</organism>
<comment type="caution">
    <text evidence="1">The sequence shown here is derived from an EMBL/GenBank/DDBJ whole genome shotgun (WGS) entry which is preliminary data.</text>
</comment>